<dbReference type="InterPro" id="IPR004089">
    <property type="entry name" value="MCPsignal_dom"/>
</dbReference>
<dbReference type="GO" id="GO:0006935">
    <property type="term" value="P:chemotaxis"/>
    <property type="evidence" value="ECO:0007669"/>
    <property type="project" value="UniProtKB-KW"/>
</dbReference>
<evidence type="ECO:0000256" key="9">
    <source>
        <dbReference type="PROSITE-ProRule" id="PRU00284"/>
    </source>
</evidence>
<dbReference type="Proteomes" id="UP000029264">
    <property type="component" value="Unassembled WGS sequence"/>
</dbReference>
<dbReference type="InterPro" id="IPR033479">
    <property type="entry name" value="dCache_1"/>
</dbReference>
<dbReference type="PANTHER" id="PTHR32089:SF117">
    <property type="entry name" value="METHYL ACCEPTING SENSORY TRANSDUCER WITH CACHE_1 SMALL MOLECULE BINDING DOMAIN"/>
    <property type="match status" value="1"/>
</dbReference>
<evidence type="ECO:0000256" key="7">
    <source>
        <dbReference type="ARBA" id="ARBA00023224"/>
    </source>
</evidence>
<organism evidence="13 14">
    <name type="scientific">Shewanella mangrovi</name>
    <dbReference type="NCBI Taxonomy" id="1515746"/>
    <lineage>
        <taxon>Bacteria</taxon>
        <taxon>Pseudomonadati</taxon>
        <taxon>Pseudomonadota</taxon>
        <taxon>Gammaproteobacteria</taxon>
        <taxon>Alteromonadales</taxon>
        <taxon>Shewanellaceae</taxon>
        <taxon>Shewanella</taxon>
    </lineage>
</organism>
<evidence type="ECO:0000259" key="12">
    <source>
        <dbReference type="PROSITE" id="PS50885"/>
    </source>
</evidence>
<dbReference type="InterPro" id="IPR003660">
    <property type="entry name" value="HAMP_dom"/>
</dbReference>
<keyword evidence="4 10" id="KW-0812">Transmembrane</keyword>
<dbReference type="EMBL" id="JPEO01000005">
    <property type="protein sequence ID" value="KFZ37681.1"/>
    <property type="molecule type" value="Genomic_DNA"/>
</dbReference>
<dbReference type="GO" id="GO:0005886">
    <property type="term" value="C:plasma membrane"/>
    <property type="evidence" value="ECO:0007669"/>
    <property type="project" value="UniProtKB-SubCell"/>
</dbReference>
<dbReference type="CDD" id="cd06225">
    <property type="entry name" value="HAMP"/>
    <property type="match status" value="1"/>
</dbReference>
<keyword evidence="5 10" id="KW-1133">Transmembrane helix</keyword>
<evidence type="ECO:0000313" key="14">
    <source>
        <dbReference type="Proteomes" id="UP000029264"/>
    </source>
</evidence>
<sequence length="639" mass="68859">MNTTLKARLLLASLFAVALTCAILIIFSINMLQSKAEVQTRDNIGVLANTFASLIGNDLHQKRAAVTSMAQTIEQYPADLPIEAYRLLVQHTYRSQGFILSMYGDAQGRMVRQDPAWDARSKAKGYDPRKRSWYIDGAAVNGLSMSSPYVSDTTGDFVVTLAHPVKNPDGSLRGMAGSNVNVSQIAKLVRALEVPGNGYTIMVENDTHIISHPDAQYNNQFLTALMPQLTPQWLKQATSSANLTDISLDGAQKLVFAEAVPNSDWSMVFVIDRSTIMASYVELSYWMVAIGIGLLLILSVVLTLIFRVQFADLARLNNALADIADGDGDLTVRIQTRNQHDEIGQLAQAFNRFVAKLQQIISDVNQAAALLGNGAQQANTAAQQNRQQVDKQLDEITMVATAVTQMASATQEIAGNAELTANTAHDSVQLAAAGEQAVSQSRTSIEALAAEVTNTGCIIEELNVHAQQINTILATITGVAEQTNLLALNAAIEAARAGEHGRGFAVVADEVRVLSQRTHGSTQEIQTMIEALQATTMKAVNATGQSLERAHESVADAEAASERLLQINQAITTISDMARQIAAAAEEQTSVTAEINRNSESIREVSTGLAQQLAITEREAAEAVQLAHQLGAQVNRFKV</sequence>
<evidence type="ECO:0000256" key="4">
    <source>
        <dbReference type="ARBA" id="ARBA00022692"/>
    </source>
</evidence>
<gene>
    <name evidence="13" type="ORF">HR45_09690</name>
</gene>
<dbReference type="AlphaFoldDB" id="A0A094JZ13"/>
<dbReference type="OrthoDB" id="2489132at2"/>
<feature type="domain" description="Methyl-accepting transducer" evidence="11">
    <location>
        <begin position="367"/>
        <end position="603"/>
    </location>
</feature>
<keyword evidence="2" id="KW-1003">Cell membrane</keyword>
<reference evidence="13 14" key="1">
    <citation type="submission" date="2014-06" db="EMBL/GenBank/DDBJ databases">
        <title>Shewanella sp. YQH10.</title>
        <authorList>
            <person name="Liu Y."/>
            <person name="Zeng R."/>
        </authorList>
    </citation>
    <scope>NUCLEOTIDE SEQUENCE [LARGE SCALE GENOMIC DNA]</scope>
    <source>
        <strain evidence="13 14">YQH10</strain>
    </source>
</reference>
<evidence type="ECO:0000256" key="10">
    <source>
        <dbReference type="SAM" id="Phobius"/>
    </source>
</evidence>
<evidence type="ECO:0000256" key="5">
    <source>
        <dbReference type="ARBA" id="ARBA00022989"/>
    </source>
</evidence>
<comment type="caution">
    <text evidence="13">The sequence shown here is derived from an EMBL/GenBank/DDBJ whole genome shotgun (WGS) entry which is preliminary data.</text>
</comment>
<dbReference type="CDD" id="cd18773">
    <property type="entry name" value="PDC1_HK_sensor"/>
    <property type="match status" value="1"/>
</dbReference>
<dbReference type="CDD" id="cd12912">
    <property type="entry name" value="PDC2_MCP_like"/>
    <property type="match status" value="1"/>
</dbReference>
<feature type="domain" description="HAMP" evidence="12">
    <location>
        <begin position="307"/>
        <end position="362"/>
    </location>
</feature>
<dbReference type="SUPFAM" id="SSF103190">
    <property type="entry name" value="Sensory domain-like"/>
    <property type="match status" value="1"/>
</dbReference>
<dbReference type="InterPro" id="IPR004090">
    <property type="entry name" value="Chemotax_Me-accpt_rcpt"/>
</dbReference>
<evidence type="ECO:0000256" key="6">
    <source>
        <dbReference type="ARBA" id="ARBA00023136"/>
    </source>
</evidence>
<dbReference type="eggNOG" id="COG0840">
    <property type="taxonomic scope" value="Bacteria"/>
</dbReference>
<accession>A0A094JZ13</accession>
<dbReference type="PANTHER" id="PTHR32089">
    <property type="entry name" value="METHYL-ACCEPTING CHEMOTAXIS PROTEIN MCPB"/>
    <property type="match status" value="1"/>
</dbReference>
<keyword evidence="6 10" id="KW-0472">Membrane</keyword>
<feature type="transmembrane region" description="Helical" evidence="10">
    <location>
        <begin position="283"/>
        <end position="306"/>
    </location>
</feature>
<dbReference type="Pfam" id="PF00672">
    <property type="entry name" value="HAMP"/>
    <property type="match status" value="1"/>
</dbReference>
<evidence type="ECO:0000256" key="1">
    <source>
        <dbReference type="ARBA" id="ARBA00004651"/>
    </source>
</evidence>
<evidence type="ECO:0000313" key="13">
    <source>
        <dbReference type="EMBL" id="KFZ37681.1"/>
    </source>
</evidence>
<dbReference type="SUPFAM" id="SSF58104">
    <property type="entry name" value="Methyl-accepting chemotaxis protein (MCP) signaling domain"/>
    <property type="match status" value="1"/>
</dbReference>
<dbReference type="CDD" id="cd11386">
    <property type="entry name" value="MCP_signal"/>
    <property type="match status" value="1"/>
</dbReference>
<evidence type="ECO:0000256" key="3">
    <source>
        <dbReference type="ARBA" id="ARBA00022500"/>
    </source>
</evidence>
<dbReference type="Pfam" id="PF00015">
    <property type="entry name" value="MCPsignal"/>
    <property type="match status" value="1"/>
</dbReference>
<evidence type="ECO:0000256" key="8">
    <source>
        <dbReference type="ARBA" id="ARBA00029447"/>
    </source>
</evidence>
<dbReference type="SMART" id="SM00283">
    <property type="entry name" value="MA"/>
    <property type="match status" value="1"/>
</dbReference>
<dbReference type="Gene3D" id="3.30.450.20">
    <property type="entry name" value="PAS domain"/>
    <property type="match status" value="2"/>
</dbReference>
<keyword evidence="3" id="KW-0145">Chemotaxis</keyword>
<dbReference type="RefSeq" id="WP_037442260.1">
    <property type="nucleotide sequence ID" value="NZ_JPEO01000005.1"/>
</dbReference>
<dbReference type="InterPro" id="IPR029151">
    <property type="entry name" value="Sensor-like_sf"/>
</dbReference>
<dbReference type="FunFam" id="1.10.287.950:FF:000001">
    <property type="entry name" value="Methyl-accepting chemotaxis sensory transducer"/>
    <property type="match status" value="1"/>
</dbReference>
<protein>
    <recommendedName>
        <fullName evidence="15">Chemotaxis protein</fullName>
    </recommendedName>
</protein>
<dbReference type="PRINTS" id="PR00260">
    <property type="entry name" value="CHEMTRNSDUCR"/>
</dbReference>
<comment type="similarity">
    <text evidence="8">Belongs to the methyl-accepting chemotaxis (MCP) protein family.</text>
</comment>
<keyword evidence="14" id="KW-1185">Reference proteome</keyword>
<proteinExistence type="inferred from homology"/>
<name>A0A094JZ13_9GAMM</name>
<dbReference type="PROSITE" id="PS50885">
    <property type="entry name" value="HAMP"/>
    <property type="match status" value="1"/>
</dbReference>
<dbReference type="PROSITE" id="PS50111">
    <property type="entry name" value="CHEMOTAXIS_TRANSDUC_2"/>
    <property type="match status" value="1"/>
</dbReference>
<dbReference type="GO" id="GO:0007165">
    <property type="term" value="P:signal transduction"/>
    <property type="evidence" value="ECO:0007669"/>
    <property type="project" value="UniProtKB-KW"/>
</dbReference>
<dbReference type="STRING" id="1515746.HR45_09690"/>
<evidence type="ECO:0000259" key="11">
    <source>
        <dbReference type="PROSITE" id="PS50111"/>
    </source>
</evidence>
<dbReference type="GO" id="GO:0004888">
    <property type="term" value="F:transmembrane signaling receptor activity"/>
    <property type="evidence" value="ECO:0007669"/>
    <property type="project" value="InterPro"/>
</dbReference>
<comment type="subcellular location">
    <subcellularLocation>
        <location evidence="1">Cell membrane</location>
        <topology evidence="1">Multi-pass membrane protein</topology>
    </subcellularLocation>
</comment>
<dbReference type="Pfam" id="PF02743">
    <property type="entry name" value="dCache_1"/>
    <property type="match status" value="1"/>
</dbReference>
<dbReference type="SMART" id="SM00304">
    <property type="entry name" value="HAMP"/>
    <property type="match status" value="2"/>
</dbReference>
<evidence type="ECO:0000256" key="2">
    <source>
        <dbReference type="ARBA" id="ARBA00022475"/>
    </source>
</evidence>
<keyword evidence="7 9" id="KW-0807">Transducer</keyword>
<evidence type="ECO:0008006" key="15">
    <source>
        <dbReference type="Google" id="ProtNLM"/>
    </source>
</evidence>
<dbReference type="Gene3D" id="1.10.287.950">
    <property type="entry name" value="Methyl-accepting chemotaxis protein"/>
    <property type="match status" value="1"/>
</dbReference>